<keyword evidence="6 7" id="KW-0472">Membrane</keyword>
<gene>
    <name evidence="8" type="ORF">FuraDRAFT_1362</name>
</gene>
<evidence type="ECO:0000256" key="4">
    <source>
        <dbReference type="ARBA" id="ARBA00022692"/>
    </source>
</evidence>
<comment type="similarity">
    <text evidence="2">Belongs to the cytochrome ubiquinol oxidase subunit 2 family.</text>
</comment>
<proteinExistence type="inferred from homology"/>
<feature type="transmembrane region" description="Helical" evidence="7">
    <location>
        <begin position="256"/>
        <end position="281"/>
    </location>
</feature>
<dbReference type="eggNOG" id="COG1294">
    <property type="taxonomic scope" value="Bacteria"/>
</dbReference>
<evidence type="ECO:0000256" key="6">
    <source>
        <dbReference type="ARBA" id="ARBA00023136"/>
    </source>
</evidence>
<dbReference type="Proteomes" id="UP000003165">
    <property type="component" value="Unassembled WGS sequence"/>
</dbReference>
<keyword evidence="4 7" id="KW-0812">Transmembrane</keyword>
<dbReference type="RefSeq" id="WP_008953382.1">
    <property type="nucleotide sequence ID" value="NZ_ACIS01000003.1"/>
</dbReference>
<dbReference type="EMBL" id="ACIS01000003">
    <property type="protein sequence ID" value="EEG09422.1"/>
    <property type="molecule type" value="Genomic_DNA"/>
</dbReference>
<feature type="transmembrane region" description="Helical" evidence="7">
    <location>
        <begin position="86"/>
        <end position="104"/>
    </location>
</feature>
<comment type="caution">
    <text evidence="8">The sequence shown here is derived from an EMBL/GenBank/DDBJ whole genome shotgun (WGS) entry which is preliminary data.</text>
</comment>
<keyword evidence="9" id="KW-1185">Reference proteome</keyword>
<dbReference type="PANTHER" id="PTHR43141">
    <property type="entry name" value="CYTOCHROME BD2 SUBUNIT II"/>
    <property type="match status" value="1"/>
</dbReference>
<keyword evidence="5 7" id="KW-1133">Transmembrane helix</keyword>
<feature type="transmembrane region" description="Helical" evidence="7">
    <location>
        <begin position="6"/>
        <end position="25"/>
    </location>
</feature>
<feature type="transmembrane region" description="Helical" evidence="7">
    <location>
        <begin position="222"/>
        <end position="244"/>
    </location>
</feature>
<protein>
    <submittedName>
        <fullName evidence="8">Cytochrome bd ubiquinol oxidase subunit II</fullName>
    </submittedName>
</protein>
<accession>B9Z1X7</accession>
<evidence type="ECO:0000313" key="9">
    <source>
        <dbReference type="Proteomes" id="UP000003165"/>
    </source>
</evidence>
<reference evidence="8 9" key="1">
    <citation type="submission" date="2009-02" db="EMBL/GenBank/DDBJ databases">
        <title>Sequencing of the draft genome and assembly of Lutiella nitroferrum 2002.</title>
        <authorList>
            <consortium name="US DOE Joint Genome Institute (JGI-PGF)"/>
            <person name="Lucas S."/>
            <person name="Copeland A."/>
            <person name="Lapidus A."/>
            <person name="Glavina del Rio T."/>
            <person name="Tice H."/>
            <person name="Bruce D."/>
            <person name="Goodwin L."/>
            <person name="Pitluck S."/>
            <person name="Larimer F."/>
            <person name="Land M.L."/>
            <person name="Hauser L."/>
            <person name="Coates J.D."/>
        </authorList>
    </citation>
    <scope>NUCLEOTIDE SEQUENCE [LARGE SCALE GENOMIC DNA]</scope>
    <source>
        <strain evidence="8 9">2002</strain>
    </source>
</reference>
<dbReference type="GO" id="GO:0019646">
    <property type="term" value="P:aerobic electron transport chain"/>
    <property type="evidence" value="ECO:0007669"/>
    <property type="project" value="TreeGrafter"/>
</dbReference>
<evidence type="ECO:0000256" key="7">
    <source>
        <dbReference type="SAM" id="Phobius"/>
    </source>
</evidence>
<feature type="transmembrane region" description="Helical" evidence="7">
    <location>
        <begin position="146"/>
        <end position="171"/>
    </location>
</feature>
<feature type="transmembrane region" description="Helical" evidence="7">
    <location>
        <begin position="301"/>
        <end position="323"/>
    </location>
</feature>
<dbReference type="GO" id="GO:0070069">
    <property type="term" value="C:cytochrome complex"/>
    <property type="evidence" value="ECO:0007669"/>
    <property type="project" value="TreeGrafter"/>
</dbReference>
<evidence type="ECO:0000256" key="5">
    <source>
        <dbReference type="ARBA" id="ARBA00022989"/>
    </source>
</evidence>
<dbReference type="PANTHER" id="PTHR43141:SF2">
    <property type="entry name" value="BLR3729 PROTEIN"/>
    <property type="match status" value="1"/>
</dbReference>
<dbReference type="InterPro" id="IPR003317">
    <property type="entry name" value="Cyt-d_oxidase_su2"/>
</dbReference>
<comment type="subcellular location">
    <subcellularLocation>
        <location evidence="1">Cell membrane</location>
        <topology evidence="1">Multi-pass membrane protein</topology>
    </subcellularLocation>
</comment>
<keyword evidence="3" id="KW-1003">Cell membrane</keyword>
<evidence type="ECO:0000256" key="1">
    <source>
        <dbReference type="ARBA" id="ARBA00004651"/>
    </source>
</evidence>
<dbReference type="GO" id="GO:0005886">
    <property type="term" value="C:plasma membrane"/>
    <property type="evidence" value="ECO:0007669"/>
    <property type="project" value="UniProtKB-SubCell"/>
</dbReference>
<sequence length="336" mass="35654" precursor="true">MNAELWLPVVFAGLMAISLLAYVILDGYDLGVGILLPLGAKAERDTMIASIGPFWDANETWLVLGVGLLLVAFPLAHGIILGELYLPVALMLLGLILRGVAFDFRVKARDPHQPWWNAAFAAGSLLAALSQGVMLGRYLTGFAPGAAAWGFALLAGVGLAAAYALLGAGWLIMKTRGALQARAIGWARRALYGTGLAVLAVSIATPLASSHIAAKWFVLPDFLLLLPLPLGSLALFVLLALSLPRLARRQAAGNDTLCWLPFAATVGIVLLSFWGLAYSVFPDIVIGRLTIWQAASSPEALSVILWGAAVVLPTIVGYTVYAYRVFWGKAEGLSYS</sequence>
<feature type="transmembrane region" description="Helical" evidence="7">
    <location>
        <begin position="116"/>
        <end position="134"/>
    </location>
</feature>
<evidence type="ECO:0000313" key="8">
    <source>
        <dbReference type="EMBL" id="EEG09422.1"/>
    </source>
</evidence>
<feature type="transmembrane region" description="Helical" evidence="7">
    <location>
        <begin position="191"/>
        <end position="210"/>
    </location>
</feature>
<dbReference type="AlphaFoldDB" id="B9Z1X7"/>
<evidence type="ECO:0000256" key="3">
    <source>
        <dbReference type="ARBA" id="ARBA00022475"/>
    </source>
</evidence>
<name>B9Z1X7_9NEIS</name>
<dbReference type="Pfam" id="PF02322">
    <property type="entry name" value="Cyt_bd_oxida_II"/>
    <property type="match status" value="1"/>
</dbReference>
<dbReference type="GO" id="GO:0009055">
    <property type="term" value="F:electron transfer activity"/>
    <property type="evidence" value="ECO:0007669"/>
    <property type="project" value="TreeGrafter"/>
</dbReference>
<dbReference type="GO" id="GO:0016682">
    <property type="term" value="F:oxidoreductase activity, acting on diphenols and related substances as donors, oxygen as acceptor"/>
    <property type="evidence" value="ECO:0007669"/>
    <property type="project" value="TreeGrafter"/>
</dbReference>
<organism evidence="8 9">
    <name type="scientific">Pseudogulbenkiania ferrooxidans 2002</name>
    <dbReference type="NCBI Taxonomy" id="279714"/>
    <lineage>
        <taxon>Bacteria</taxon>
        <taxon>Pseudomonadati</taxon>
        <taxon>Pseudomonadota</taxon>
        <taxon>Betaproteobacteria</taxon>
        <taxon>Neisseriales</taxon>
        <taxon>Chromobacteriaceae</taxon>
        <taxon>Pseudogulbenkiania</taxon>
    </lineage>
</organism>
<evidence type="ECO:0000256" key="2">
    <source>
        <dbReference type="ARBA" id="ARBA00007543"/>
    </source>
</evidence>